<dbReference type="OrthoDB" id="196214at2"/>
<dbReference type="InterPro" id="IPR031325">
    <property type="entry name" value="RHS_repeat"/>
</dbReference>
<dbReference type="Proteomes" id="UP000244896">
    <property type="component" value="Chromosome"/>
</dbReference>
<dbReference type="Gene3D" id="2.180.10.10">
    <property type="entry name" value="RHS repeat-associated core"/>
    <property type="match status" value="1"/>
</dbReference>
<dbReference type="InterPro" id="IPR006530">
    <property type="entry name" value="YD"/>
</dbReference>
<name>A0A2U8E1S8_9BACT</name>
<accession>A0A2U8E1S8</accession>
<dbReference type="AlphaFoldDB" id="A0A2U8E1S8"/>
<keyword evidence="2" id="KW-1185">Reference proteome</keyword>
<evidence type="ECO:0000313" key="2">
    <source>
        <dbReference type="Proteomes" id="UP000244896"/>
    </source>
</evidence>
<dbReference type="InterPro" id="IPR050708">
    <property type="entry name" value="T6SS_VgrG/RHS"/>
</dbReference>
<dbReference type="EMBL" id="CP023004">
    <property type="protein sequence ID" value="AWI08745.1"/>
    <property type="molecule type" value="Genomic_DNA"/>
</dbReference>
<dbReference type="NCBIfam" id="TIGR01643">
    <property type="entry name" value="YD_repeat_2x"/>
    <property type="match status" value="1"/>
</dbReference>
<dbReference type="PANTHER" id="PTHR32305">
    <property type="match status" value="1"/>
</dbReference>
<gene>
    <name evidence="1" type="ORF">CKA38_05290</name>
</gene>
<sequence length="208" mass="22988">MLTSIENKAGSTVISKYDYTMNNRGQRTQVSQRGSAFNAFSGYDWLYNSRGEVVAANHASDKAKNRAFSYDPIGNRLWSTEGNPATATLPESPDPLAATIAEYTSNNLNQYVSVPSVDKTPSYDADGNMTDTGSGTAYAWDAENRLIRVTKADGTEVRHVYDGESRRIKREVYKNGSLQTATRYLYDGWNVIAELTQSMRANGWQGAP</sequence>
<protein>
    <submittedName>
        <fullName evidence="1">Uncharacterized protein</fullName>
    </submittedName>
</protein>
<dbReference type="Pfam" id="PF05593">
    <property type="entry name" value="RHS_repeat"/>
    <property type="match status" value="1"/>
</dbReference>
<proteinExistence type="predicted"/>
<organism evidence="1 2">
    <name type="scientific">Ereboglobus luteus</name>
    <dbReference type="NCBI Taxonomy" id="1796921"/>
    <lineage>
        <taxon>Bacteria</taxon>
        <taxon>Pseudomonadati</taxon>
        <taxon>Verrucomicrobiota</taxon>
        <taxon>Opitutia</taxon>
        <taxon>Opitutales</taxon>
        <taxon>Opitutaceae</taxon>
        <taxon>Ereboglobus</taxon>
    </lineage>
</organism>
<evidence type="ECO:0000313" key="1">
    <source>
        <dbReference type="EMBL" id="AWI08745.1"/>
    </source>
</evidence>
<dbReference type="PANTHER" id="PTHR32305:SF15">
    <property type="entry name" value="PROTEIN RHSA-RELATED"/>
    <property type="match status" value="1"/>
</dbReference>
<reference evidence="1 2" key="1">
    <citation type="journal article" date="2018" name="Syst. Appl. Microbiol.">
        <title>Ereboglobus luteus gen. nov. sp. nov. from cockroach guts, and new insights into the oxygen relationship of the genera Opitutus and Didymococcus (Verrucomicrobia: Opitutaceae).</title>
        <authorList>
            <person name="Tegtmeier D."/>
            <person name="Belitz A."/>
            <person name="Radek R."/>
            <person name="Heimerl T."/>
            <person name="Brune A."/>
        </authorList>
    </citation>
    <scope>NUCLEOTIDE SEQUENCE [LARGE SCALE GENOMIC DNA]</scope>
    <source>
        <strain evidence="1 2">Ho45</strain>
    </source>
</reference>
<dbReference type="KEGG" id="elut:CKA38_05290"/>